<dbReference type="EMBL" id="JAUIQD010000002">
    <property type="protein sequence ID" value="KAK3360736.1"/>
    <property type="molecule type" value="Genomic_DNA"/>
</dbReference>
<dbReference type="Gene3D" id="3.30.360.10">
    <property type="entry name" value="Dihydrodipicolinate Reductase, domain 2"/>
    <property type="match status" value="1"/>
</dbReference>
<protein>
    <recommendedName>
        <fullName evidence="7">Oxidoreductase</fullName>
    </recommendedName>
</protein>
<evidence type="ECO:0000256" key="1">
    <source>
        <dbReference type="ARBA" id="ARBA00010928"/>
    </source>
</evidence>
<evidence type="ECO:0000259" key="4">
    <source>
        <dbReference type="Pfam" id="PF02894"/>
    </source>
</evidence>
<dbReference type="InterPro" id="IPR036291">
    <property type="entry name" value="NAD(P)-bd_dom_sf"/>
</dbReference>
<dbReference type="PANTHER" id="PTHR43708:SF5">
    <property type="entry name" value="CONSERVED EXPRESSED OXIDOREDUCTASE (EUROFUNG)-RELATED"/>
    <property type="match status" value="1"/>
</dbReference>
<feature type="domain" description="Gfo/Idh/MocA-like oxidoreductase C-terminal" evidence="4">
    <location>
        <begin position="156"/>
        <end position="379"/>
    </location>
</feature>
<dbReference type="SUPFAM" id="SSF51735">
    <property type="entry name" value="NAD(P)-binding Rossmann-fold domains"/>
    <property type="match status" value="1"/>
</dbReference>
<evidence type="ECO:0000313" key="6">
    <source>
        <dbReference type="Proteomes" id="UP001275084"/>
    </source>
</evidence>
<keyword evidence="6" id="KW-1185">Reference proteome</keyword>
<feature type="domain" description="Gfo/Idh/MocA-like oxidoreductase N-terminal" evidence="3">
    <location>
        <begin position="7"/>
        <end position="129"/>
    </location>
</feature>
<proteinExistence type="inferred from homology"/>
<reference evidence="5" key="2">
    <citation type="submission" date="2023-06" db="EMBL/GenBank/DDBJ databases">
        <authorList>
            <consortium name="Lawrence Berkeley National Laboratory"/>
            <person name="Haridas S."/>
            <person name="Hensen N."/>
            <person name="Bonometti L."/>
            <person name="Westerberg I."/>
            <person name="Brannstrom I.O."/>
            <person name="Guillou S."/>
            <person name="Cros-Aarteil S."/>
            <person name="Calhoun S."/>
            <person name="Kuo A."/>
            <person name="Mondo S."/>
            <person name="Pangilinan J."/>
            <person name="Riley R."/>
            <person name="Labutti K."/>
            <person name="Andreopoulos B."/>
            <person name="Lipzen A."/>
            <person name="Chen C."/>
            <person name="Yanf M."/>
            <person name="Daum C."/>
            <person name="Ng V."/>
            <person name="Clum A."/>
            <person name="Steindorff A."/>
            <person name="Ohm R."/>
            <person name="Martin F."/>
            <person name="Silar P."/>
            <person name="Natvig D."/>
            <person name="Lalanne C."/>
            <person name="Gautier V."/>
            <person name="Ament-Velasquez S.L."/>
            <person name="Kruys A."/>
            <person name="Hutchinson M.I."/>
            <person name="Powell A.J."/>
            <person name="Barry K."/>
            <person name="Miller A.N."/>
            <person name="Grigoriev I.V."/>
            <person name="Debuchy R."/>
            <person name="Gladieux P."/>
            <person name="Thoren M.H."/>
            <person name="Johannesson H."/>
        </authorList>
    </citation>
    <scope>NUCLEOTIDE SEQUENCE</scope>
    <source>
        <strain evidence="5">CBS 955.72</strain>
    </source>
</reference>
<dbReference type="Proteomes" id="UP001275084">
    <property type="component" value="Unassembled WGS sequence"/>
</dbReference>
<dbReference type="PANTHER" id="PTHR43708">
    <property type="entry name" value="CONSERVED EXPRESSED OXIDOREDUCTASE (EUROFUNG)"/>
    <property type="match status" value="1"/>
</dbReference>
<dbReference type="GO" id="GO:0016491">
    <property type="term" value="F:oxidoreductase activity"/>
    <property type="evidence" value="ECO:0007669"/>
    <property type="project" value="UniProtKB-KW"/>
</dbReference>
<organism evidence="5 6">
    <name type="scientific">Lasiosphaeria hispida</name>
    <dbReference type="NCBI Taxonomy" id="260671"/>
    <lineage>
        <taxon>Eukaryota</taxon>
        <taxon>Fungi</taxon>
        <taxon>Dikarya</taxon>
        <taxon>Ascomycota</taxon>
        <taxon>Pezizomycotina</taxon>
        <taxon>Sordariomycetes</taxon>
        <taxon>Sordariomycetidae</taxon>
        <taxon>Sordariales</taxon>
        <taxon>Lasiosphaeriaceae</taxon>
        <taxon>Lasiosphaeria</taxon>
    </lineage>
</organism>
<dbReference type="Gene3D" id="3.40.50.720">
    <property type="entry name" value="NAD(P)-binding Rossmann-like Domain"/>
    <property type="match status" value="1"/>
</dbReference>
<comment type="caution">
    <text evidence="5">The sequence shown here is derived from an EMBL/GenBank/DDBJ whole genome shotgun (WGS) entry which is preliminary data.</text>
</comment>
<dbReference type="InterPro" id="IPR000683">
    <property type="entry name" value="Gfo/Idh/MocA-like_OxRdtase_N"/>
</dbReference>
<evidence type="ECO:0000256" key="2">
    <source>
        <dbReference type="ARBA" id="ARBA00023002"/>
    </source>
</evidence>
<reference evidence="5" key="1">
    <citation type="journal article" date="2023" name="Mol. Phylogenet. Evol.">
        <title>Genome-scale phylogeny and comparative genomics of the fungal order Sordariales.</title>
        <authorList>
            <person name="Hensen N."/>
            <person name="Bonometti L."/>
            <person name="Westerberg I."/>
            <person name="Brannstrom I.O."/>
            <person name="Guillou S."/>
            <person name="Cros-Aarteil S."/>
            <person name="Calhoun S."/>
            <person name="Haridas S."/>
            <person name="Kuo A."/>
            <person name="Mondo S."/>
            <person name="Pangilinan J."/>
            <person name="Riley R."/>
            <person name="LaButti K."/>
            <person name="Andreopoulos B."/>
            <person name="Lipzen A."/>
            <person name="Chen C."/>
            <person name="Yan M."/>
            <person name="Daum C."/>
            <person name="Ng V."/>
            <person name="Clum A."/>
            <person name="Steindorff A."/>
            <person name="Ohm R.A."/>
            <person name="Martin F."/>
            <person name="Silar P."/>
            <person name="Natvig D.O."/>
            <person name="Lalanne C."/>
            <person name="Gautier V."/>
            <person name="Ament-Velasquez S.L."/>
            <person name="Kruys A."/>
            <person name="Hutchinson M.I."/>
            <person name="Powell A.J."/>
            <person name="Barry K."/>
            <person name="Miller A.N."/>
            <person name="Grigoriev I.V."/>
            <person name="Debuchy R."/>
            <person name="Gladieux P."/>
            <person name="Hiltunen Thoren M."/>
            <person name="Johannesson H."/>
        </authorList>
    </citation>
    <scope>NUCLEOTIDE SEQUENCE</scope>
    <source>
        <strain evidence="5">CBS 955.72</strain>
    </source>
</reference>
<gene>
    <name evidence="5" type="ORF">B0T25DRAFT_621602</name>
</gene>
<dbReference type="Pfam" id="PF01408">
    <property type="entry name" value="GFO_IDH_MocA"/>
    <property type="match status" value="1"/>
</dbReference>
<name>A0AAJ0HT63_9PEZI</name>
<dbReference type="AlphaFoldDB" id="A0AAJ0HT63"/>
<dbReference type="GO" id="GO:0000166">
    <property type="term" value="F:nucleotide binding"/>
    <property type="evidence" value="ECO:0007669"/>
    <property type="project" value="InterPro"/>
</dbReference>
<dbReference type="Pfam" id="PF02894">
    <property type="entry name" value="GFO_IDH_MocA_C"/>
    <property type="match status" value="1"/>
</dbReference>
<accession>A0AAJ0HT63</accession>
<dbReference type="InterPro" id="IPR051317">
    <property type="entry name" value="Gfo/Idh/MocA_oxidoreduct"/>
</dbReference>
<evidence type="ECO:0008006" key="7">
    <source>
        <dbReference type="Google" id="ProtNLM"/>
    </source>
</evidence>
<keyword evidence="2" id="KW-0560">Oxidoreductase</keyword>
<comment type="similarity">
    <text evidence="1">Belongs to the Gfo/Idh/MocA family.</text>
</comment>
<evidence type="ECO:0000259" key="3">
    <source>
        <dbReference type="Pfam" id="PF01408"/>
    </source>
</evidence>
<evidence type="ECO:0000313" key="5">
    <source>
        <dbReference type="EMBL" id="KAK3360736.1"/>
    </source>
</evidence>
<sequence>MSASKQFNVSVIGYGLSAKVFHIPFIALIESLVLHSIVQRSPSPGNSAPDDFPTGTSGVQHYTSTDTVLADPAVDVVIVCTPPNTHFTLAREALRQGKHVLVEKPFVPTSAEAEELVSLARNQGLVICVYQNRRWDSDFLTVQKLLSTGETRADDTGLLGRVVEFETHFDRLRLDKPTTWKSTLSMDNGGGVLYDLGTHLLDQVFVLFGMPTTVSAKFVNQREGRLVSGSGLAEEPDSVSALLSYTETGLLVYVRIGVASVETQQMRFWVRGTKGSYHKTGLDPQENSLRAGSKATDAKFGYEDESRYGRLCFITENGSVEERPFPTLEPETYRKFYELFAKAIVSGKEEDVPVPASQAAQVLRIIEAIRESVKVSRDISLVK</sequence>
<dbReference type="InterPro" id="IPR004104">
    <property type="entry name" value="Gfo/Idh/MocA-like_OxRdtase_C"/>
</dbReference>